<evidence type="ECO:0000313" key="2">
    <source>
        <dbReference type="EMBL" id="PKY09257.1"/>
    </source>
</evidence>
<feature type="transmembrane region" description="Helical" evidence="1">
    <location>
        <begin position="27"/>
        <end position="49"/>
    </location>
</feature>
<proteinExistence type="predicted"/>
<evidence type="ECO:0000313" key="3">
    <source>
        <dbReference type="Proteomes" id="UP000234254"/>
    </source>
</evidence>
<keyword evidence="1" id="KW-1133">Transmembrane helix</keyword>
<keyword evidence="1" id="KW-0812">Transmembrane</keyword>
<protein>
    <submittedName>
        <fullName evidence="2">Uncharacterized protein</fullName>
    </submittedName>
</protein>
<keyword evidence="3" id="KW-1185">Reference proteome</keyword>
<evidence type="ECO:0000256" key="1">
    <source>
        <dbReference type="SAM" id="Phobius"/>
    </source>
</evidence>
<organism evidence="2 3">
    <name type="scientific">Aspergillus campestris (strain IBT 28561)</name>
    <dbReference type="NCBI Taxonomy" id="1392248"/>
    <lineage>
        <taxon>Eukaryota</taxon>
        <taxon>Fungi</taxon>
        <taxon>Dikarya</taxon>
        <taxon>Ascomycota</taxon>
        <taxon>Pezizomycotina</taxon>
        <taxon>Eurotiomycetes</taxon>
        <taxon>Eurotiomycetidae</taxon>
        <taxon>Eurotiales</taxon>
        <taxon>Aspergillaceae</taxon>
        <taxon>Aspergillus</taxon>
        <taxon>Aspergillus subgen. Circumdati</taxon>
    </lineage>
</organism>
<dbReference type="RefSeq" id="XP_024697851.1">
    <property type="nucleotide sequence ID" value="XM_024841697.1"/>
</dbReference>
<dbReference type="GeneID" id="36549223"/>
<sequence>MFLYYCVHFPRGGSGARASLSSCSSCFGVYCFPVLFHLLSIIDVLCAMWQGLRLSSGPDNFQNTDTP</sequence>
<dbReference type="Proteomes" id="UP000234254">
    <property type="component" value="Unassembled WGS sequence"/>
</dbReference>
<keyword evidence="1" id="KW-0472">Membrane</keyword>
<accession>A0A2I1DHA7</accession>
<dbReference type="VEuPathDB" id="FungiDB:P168DRAFT_33471"/>
<gene>
    <name evidence="2" type="ORF">P168DRAFT_33471</name>
</gene>
<dbReference type="AlphaFoldDB" id="A0A2I1DHA7"/>
<dbReference type="EMBL" id="MSFM01000001">
    <property type="protein sequence ID" value="PKY09257.1"/>
    <property type="molecule type" value="Genomic_DNA"/>
</dbReference>
<reference evidence="2" key="1">
    <citation type="submission" date="2016-12" db="EMBL/GenBank/DDBJ databases">
        <title>The genomes of Aspergillus section Nigri reveals drivers in fungal speciation.</title>
        <authorList>
            <consortium name="DOE Joint Genome Institute"/>
            <person name="Vesth T.C."/>
            <person name="Nybo J."/>
            <person name="Theobald S."/>
            <person name="Brandl J."/>
            <person name="Frisvad J.C."/>
            <person name="Nielsen K.F."/>
            <person name="Lyhne E.K."/>
            <person name="Kogle M.E."/>
            <person name="Kuo A."/>
            <person name="Riley R."/>
            <person name="Clum A."/>
            <person name="Nolan M."/>
            <person name="Lipzen A."/>
            <person name="Salamov A."/>
            <person name="Henrissat B."/>
            <person name="Wiebenga A."/>
            <person name="De vries R.P."/>
            <person name="Grigoriev I.V."/>
            <person name="Mortensen U.H."/>
            <person name="Andersen M.R."/>
            <person name="Baker S.E."/>
        </authorList>
    </citation>
    <scope>NUCLEOTIDE SEQUENCE</scope>
    <source>
        <strain evidence="2">IBT 28561</strain>
    </source>
</reference>
<comment type="caution">
    <text evidence="2">The sequence shown here is derived from an EMBL/GenBank/DDBJ whole genome shotgun (WGS) entry which is preliminary data.</text>
</comment>
<name>A0A2I1DHA7_ASPC2</name>